<dbReference type="Gene3D" id="2.60.120.10">
    <property type="entry name" value="Jelly Rolls"/>
    <property type="match status" value="1"/>
</dbReference>
<comment type="similarity">
    <text evidence="7">Belongs to the dTDP-4-dehydrorhamnose 3,5-epimerase family.</text>
</comment>
<dbReference type="EC" id="5.1.3.13" evidence="3 7"/>
<dbReference type="CDD" id="cd00438">
    <property type="entry name" value="cupin_RmlC"/>
    <property type="match status" value="1"/>
</dbReference>
<feature type="site" description="Participates in a stacking interaction with the thymidine ring of dTDP-4-oxo-6-deoxyglucose" evidence="6">
    <location>
        <position position="138"/>
    </location>
</feature>
<organism evidence="8 9">
    <name type="scientific">Luteibaculum oceani</name>
    <dbReference type="NCBI Taxonomy" id="1294296"/>
    <lineage>
        <taxon>Bacteria</taxon>
        <taxon>Pseudomonadati</taxon>
        <taxon>Bacteroidota</taxon>
        <taxon>Flavobacteriia</taxon>
        <taxon>Flavobacteriales</taxon>
        <taxon>Luteibaculaceae</taxon>
        <taxon>Luteibaculum</taxon>
    </lineage>
</organism>
<dbReference type="InterPro" id="IPR011051">
    <property type="entry name" value="RmlC_Cupin_sf"/>
</dbReference>
<evidence type="ECO:0000256" key="7">
    <source>
        <dbReference type="RuleBase" id="RU364069"/>
    </source>
</evidence>
<comment type="pathway">
    <text evidence="7">Carbohydrate biosynthesis; dTDP-L-rhamnose biosynthesis.</text>
</comment>
<evidence type="ECO:0000256" key="6">
    <source>
        <dbReference type="PIRSR" id="PIRSR600888-3"/>
    </source>
</evidence>
<feature type="active site" description="Proton donor" evidence="5">
    <location>
        <position position="132"/>
    </location>
</feature>
<evidence type="ECO:0000256" key="4">
    <source>
        <dbReference type="ARBA" id="ARBA00019595"/>
    </source>
</evidence>
<dbReference type="GO" id="GO:0000271">
    <property type="term" value="P:polysaccharide biosynthetic process"/>
    <property type="evidence" value="ECO:0007669"/>
    <property type="project" value="TreeGrafter"/>
</dbReference>
<protein>
    <recommendedName>
        <fullName evidence="4 7">dTDP-4-dehydrorhamnose 3,5-epimerase</fullName>
        <ecNumber evidence="3 7">5.1.3.13</ecNumber>
    </recommendedName>
    <alternativeName>
        <fullName evidence="7">Thymidine diphospho-4-keto-rhamnose 3,5-epimerase</fullName>
    </alternativeName>
</protein>
<reference evidence="8 9" key="1">
    <citation type="submission" date="2019-08" db="EMBL/GenBank/DDBJ databases">
        <title>Genome of Luteibaculum oceani JCM 18817.</title>
        <authorList>
            <person name="Bowman J.P."/>
        </authorList>
    </citation>
    <scope>NUCLEOTIDE SEQUENCE [LARGE SCALE GENOMIC DNA]</scope>
    <source>
        <strain evidence="8 9">JCM 18817</strain>
    </source>
</reference>
<dbReference type="SUPFAM" id="SSF51182">
    <property type="entry name" value="RmlC-like cupins"/>
    <property type="match status" value="1"/>
</dbReference>
<evidence type="ECO:0000256" key="3">
    <source>
        <dbReference type="ARBA" id="ARBA00012098"/>
    </source>
</evidence>
<dbReference type="GO" id="GO:0019305">
    <property type="term" value="P:dTDP-rhamnose biosynthetic process"/>
    <property type="evidence" value="ECO:0007669"/>
    <property type="project" value="UniProtKB-UniRule"/>
</dbReference>
<feature type="active site" description="Proton acceptor" evidence="5">
    <location>
        <position position="62"/>
    </location>
</feature>
<evidence type="ECO:0000313" key="8">
    <source>
        <dbReference type="EMBL" id="TXC77036.1"/>
    </source>
</evidence>
<comment type="catalytic activity">
    <reaction evidence="1 7">
        <text>dTDP-4-dehydro-6-deoxy-alpha-D-glucose = dTDP-4-dehydro-beta-L-rhamnose</text>
        <dbReference type="Rhea" id="RHEA:16969"/>
        <dbReference type="ChEBI" id="CHEBI:57649"/>
        <dbReference type="ChEBI" id="CHEBI:62830"/>
        <dbReference type="EC" id="5.1.3.13"/>
    </reaction>
</comment>
<sequence>MEIIETGFNNLLLIKPQVFGDQRGYFLESFNEKKFKALTGLDVTFVQDNESLSQANVVRGLHYQNPPFAQDKLVRVVNGSVLDVVVDLRKSEPTYGKSYAVELNEENKWQLYVPKGFAHGFATLQDDTRFLYKCSEFYAPESEDCILWNDPAFNIDWRVSSPILSDKDKKGRNFEGFISPFE</sequence>
<name>A0A5C6UYA8_9FLAO</name>
<dbReference type="RefSeq" id="WP_147014924.1">
    <property type="nucleotide sequence ID" value="NZ_VORB01000008.1"/>
</dbReference>
<dbReference type="GO" id="GO:0008830">
    <property type="term" value="F:dTDP-4-dehydrorhamnose 3,5-epimerase activity"/>
    <property type="evidence" value="ECO:0007669"/>
    <property type="project" value="UniProtKB-UniRule"/>
</dbReference>
<evidence type="ECO:0000256" key="5">
    <source>
        <dbReference type="PIRSR" id="PIRSR600888-1"/>
    </source>
</evidence>
<dbReference type="EMBL" id="VORB01000008">
    <property type="protein sequence ID" value="TXC77036.1"/>
    <property type="molecule type" value="Genomic_DNA"/>
</dbReference>
<dbReference type="GO" id="GO:0005829">
    <property type="term" value="C:cytosol"/>
    <property type="evidence" value="ECO:0007669"/>
    <property type="project" value="TreeGrafter"/>
</dbReference>
<evidence type="ECO:0000256" key="1">
    <source>
        <dbReference type="ARBA" id="ARBA00001298"/>
    </source>
</evidence>
<proteinExistence type="inferred from homology"/>
<keyword evidence="7 8" id="KW-0413">Isomerase</keyword>
<dbReference type="NCBIfam" id="TIGR01221">
    <property type="entry name" value="rmlC"/>
    <property type="match status" value="1"/>
</dbReference>
<dbReference type="Pfam" id="PF00908">
    <property type="entry name" value="dTDP_sugar_isom"/>
    <property type="match status" value="1"/>
</dbReference>
<dbReference type="AlphaFoldDB" id="A0A5C6UYA8"/>
<evidence type="ECO:0000313" key="9">
    <source>
        <dbReference type="Proteomes" id="UP000321168"/>
    </source>
</evidence>
<comment type="subunit">
    <text evidence="7">Homodimer.</text>
</comment>
<dbReference type="InterPro" id="IPR000888">
    <property type="entry name" value="RmlC-like"/>
</dbReference>
<accession>A0A5C6UYA8</accession>
<dbReference type="PANTHER" id="PTHR21047">
    <property type="entry name" value="DTDP-6-DEOXY-D-GLUCOSE-3,5 EPIMERASE"/>
    <property type="match status" value="1"/>
</dbReference>
<gene>
    <name evidence="8" type="primary">rfbC</name>
    <name evidence="8" type="ORF">FRX97_09220</name>
</gene>
<evidence type="ECO:0000256" key="2">
    <source>
        <dbReference type="ARBA" id="ARBA00001997"/>
    </source>
</evidence>
<dbReference type="Proteomes" id="UP000321168">
    <property type="component" value="Unassembled WGS sequence"/>
</dbReference>
<dbReference type="OrthoDB" id="9800680at2"/>
<comment type="caution">
    <text evidence="8">The sequence shown here is derived from an EMBL/GenBank/DDBJ whole genome shotgun (WGS) entry which is preliminary data.</text>
</comment>
<dbReference type="UniPathway" id="UPA00124"/>
<dbReference type="InterPro" id="IPR014710">
    <property type="entry name" value="RmlC-like_jellyroll"/>
</dbReference>
<dbReference type="PANTHER" id="PTHR21047:SF2">
    <property type="entry name" value="THYMIDINE DIPHOSPHO-4-KETO-RHAMNOSE 3,5-EPIMERASE"/>
    <property type="match status" value="1"/>
</dbReference>
<comment type="function">
    <text evidence="2 7">Catalyzes the epimerization of the C3' and C5'positions of dTDP-6-deoxy-D-xylo-4-hexulose, forming dTDP-6-deoxy-L-lyxo-4-hexulose.</text>
</comment>
<keyword evidence="9" id="KW-1185">Reference proteome</keyword>